<dbReference type="SUPFAM" id="SSF51735">
    <property type="entry name" value="NAD(P)-binding Rossmann-fold domains"/>
    <property type="match status" value="1"/>
</dbReference>
<dbReference type="PANTHER" id="PTHR43157:SF31">
    <property type="entry name" value="PHOSPHATIDYLINOSITOL-GLYCAN BIOSYNTHESIS CLASS F PROTEIN"/>
    <property type="match status" value="1"/>
</dbReference>
<evidence type="ECO:0000256" key="2">
    <source>
        <dbReference type="SAM" id="MobiDB-lite"/>
    </source>
</evidence>
<dbReference type="Proteomes" id="UP000759131">
    <property type="component" value="Unassembled WGS sequence"/>
</dbReference>
<proteinExistence type="predicted"/>
<dbReference type="EMBL" id="CAJPIZ010001718">
    <property type="protein sequence ID" value="CAG2103978.1"/>
    <property type="molecule type" value="Genomic_DNA"/>
</dbReference>
<dbReference type="InterPro" id="IPR002347">
    <property type="entry name" value="SDR_fam"/>
</dbReference>
<evidence type="ECO:0000256" key="1">
    <source>
        <dbReference type="ARBA" id="ARBA00023002"/>
    </source>
</evidence>
<feature type="region of interest" description="Disordered" evidence="2">
    <location>
        <begin position="393"/>
        <end position="434"/>
    </location>
</feature>
<name>A0A7R9KHW2_9ACAR</name>
<feature type="compositionally biased region" description="Pro residues" evidence="2">
    <location>
        <begin position="416"/>
        <end position="429"/>
    </location>
</feature>
<keyword evidence="1" id="KW-0560">Oxidoreductase</keyword>
<dbReference type="PRINTS" id="PR00081">
    <property type="entry name" value="GDHRDH"/>
</dbReference>
<dbReference type="GO" id="GO:0016491">
    <property type="term" value="F:oxidoreductase activity"/>
    <property type="evidence" value="ECO:0007669"/>
    <property type="project" value="UniProtKB-KW"/>
</dbReference>
<gene>
    <name evidence="3" type="ORF">OSB1V03_LOCUS4003</name>
</gene>
<dbReference type="Gene3D" id="3.40.50.720">
    <property type="entry name" value="NAD(P)-binding Rossmann-like Domain"/>
    <property type="match status" value="1"/>
</dbReference>
<evidence type="ECO:0000313" key="3">
    <source>
        <dbReference type="EMBL" id="CAD7623548.1"/>
    </source>
</evidence>
<sequence>MRFNTLNEHWVFENYQFFDNIVIMLNKNKSILSTKMNNLLATLGMLSELPLTLVRCRRRFTGARRLDGQTVVITGGNAGIGKEAVYQLSLRGPKKIIIGSRNAENNERAVRELMARNPSANITALRLDLSSLQSVREFAKEIAGTETRVDVLINNAGGLYRFTGSPVETVDGYEQQLVTNYLGSYLDSHYLLSLHLLPLMRRSPNARIINVSTNGHVFADVNVENINLRNGAYGAMKAHLQTKLAQVLFTREMARRLGPDSTVKTYAINPGIVNSRPSSNIVERFFKALLSLPIDMGPQTYLYCALDESLDNESGFFYDNCRRVQRMHSKAVDDKTGHDLWQLSADMVKLEAEYSSVVIITSTRSEWDMTSKSGPEVTNISACIEIRTSDLSYKDTPSSPLSSSSTQTAPLNQPSLPSPNQPSLPPPNQPSLIPFNQHTLNTAAIGADDNPAAIGADDNTAAIGADDNPAAIGADDNTAAIGADDNTAAIVIAIFPSCLQYIPIENHKFSAIGADDNPAAIGADDNTAAIGADDNTAAIGADDNTAVIGASNNNTFRNENTSSFVMVETGIFLAKFSPSGVLTPCEVLSASEAV</sequence>
<reference evidence="3" key="1">
    <citation type="submission" date="2020-11" db="EMBL/GenBank/DDBJ databases">
        <authorList>
            <person name="Tran Van P."/>
        </authorList>
    </citation>
    <scope>NUCLEOTIDE SEQUENCE</scope>
</reference>
<dbReference type="InterPro" id="IPR036291">
    <property type="entry name" value="NAD(P)-bd_dom_sf"/>
</dbReference>
<accession>A0A7R9KHW2</accession>
<feature type="compositionally biased region" description="Low complexity" evidence="2">
    <location>
        <begin position="397"/>
        <end position="415"/>
    </location>
</feature>
<dbReference type="OrthoDB" id="191139at2759"/>
<dbReference type="Pfam" id="PF00106">
    <property type="entry name" value="adh_short"/>
    <property type="match status" value="1"/>
</dbReference>
<organism evidence="3">
    <name type="scientific">Medioppia subpectinata</name>
    <dbReference type="NCBI Taxonomy" id="1979941"/>
    <lineage>
        <taxon>Eukaryota</taxon>
        <taxon>Metazoa</taxon>
        <taxon>Ecdysozoa</taxon>
        <taxon>Arthropoda</taxon>
        <taxon>Chelicerata</taxon>
        <taxon>Arachnida</taxon>
        <taxon>Acari</taxon>
        <taxon>Acariformes</taxon>
        <taxon>Sarcoptiformes</taxon>
        <taxon>Oribatida</taxon>
        <taxon>Brachypylina</taxon>
        <taxon>Oppioidea</taxon>
        <taxon>Oppiidae</taxon>
        <taxon>Medioppia</taxon>
    </lineage>
</organism>
<dbReference type="EMBL" id="OC856293">
    <property type="protein sequence ID" value="CAD7623548.1"/>
    <property type="molecule type" value="Genomic_DNA"/>
</dbReference>
<keyword evidence="4" id="KW-1185">Reference proteome</keyword>
<dbReference type="PANTHER" id="PTHR43157">
    <property type="entry name" value="PHOSPHATIDYLINOSITOL-GLYCAN BIOSYNTHESIS CLASS F PROTEIN-RELATED"/>
    <property type="match status" value="1"/>
</dbReference>
<dbReference type="AlphaFoldDB" id="A0A7R9KHW2"/>
<protein>
    <submittedName>
        <fullName evidence="3">Uncharacterized protein</fullName>
    </submittedName>
</protein>
<evidence type="ECO:0000313" key="4">
    <source>
        <dbReference type="Proteomes" id="UP000759131"/>
    </source>
</evidence>